<reference evidence="3" key="3">
    <citation type="submission" date="2022-01" db="EMBL/GenBank/DDBJ databases">
        <title>Collection of gut derived symbiotic bacterial strains cultured from healthy donors.</title>
        <authorList>
            <person name="Lin H."/>
            <person name="Kohout C."/>
            <person name="Waligurski E."/>
            <person name="Pamer E.G."/>
        </authorList>
    </citation>
    <scope>NUCLEOTIDE SEQUENCE</scope>
    <source>
        <strain evidence="3">DFI.6.55</strain>
    </source>
</reference>
<reference evidence="4 5" key="1">
    <citation type="journal article" date="2020" name="Cell Host Microbe">
        <title>Functional and Genomic Variation between Human-Derived Isolates of Lachnospiraceae Reveals Inter- and Intra-Species Diversity.</title>
        <authorList>
            <person name="Sorbara M.T."/>
            <person name="Littmann E.R."/>
            <person name="Fontana E."/>
            <person name="Moody T.U."/>
            <person name="Kohout C.E."/>
            <person name="Gjonbalaj M."/>
            <person name="Eaton V."/>
            <person name="Seok R."/>
            <person name="Leiner I.M."/>
            <person name="Pamer E.G."/>
        </authorList>
    </citation>
    <scope>NUCLEOTIDE SEQUENCE [LARGE SCALE GENOMIC DNA]</scope>
    <source>
        <strain evidence="4 5">MSK.1.17</strain>
    </source>
</reference>
<accession>A0AAW5BS09</accession>
<dbReference type="EMBL" id="JAKNGE010000012">
    <property type="protein sequence ID" value="MCG4746088.1"/>
    <property type="molecule type" value="Genomic_DNA"/>
</dbReference>
<dbReference type="Gene3D" id="1.10.10.2840">
    <property type="entry name" value="PucR C-terminal helix-turn-helix domain"/>
    <property type="match status" value="1"/>
</dbReference>
<evidence type="ECO:0000313" key="5">
    <source>
        <dbReference type="Proteomes" id="UP000669239"/>
    </source>
</evidence>
<gene>
    <name evidence="4" type="ORF">G5B36_05275</name>
    <name evidence="3" type="ORF">L0N08_11740</name>
</gene>
<dbReference type="PANTHER" id="PTHR33744">
    <property type="entry name" value="CARBOHYDRATE DIACID REGULATOR"/>
    <property type="match status" value="1"/>
</dbReference>
<dbReference type="Pfam" id="PF13556">
    <property type="entry name" value="HTH_30"/>
    <property type="match status" value="1"/>
</dbReference>
<protein>
    <submittedName>
        <fullName evidence="3">PucR family transcriptional regulator ligand-binding domain-containing protein</fullName>
    </submittedName>
</protein>
<dbReference type="InterPro" id="IPR025736">
    <property type="entry name" value="PucR_C-HTH_dom"/>
</dbReference>
<feature type="domain" description="Purine catabolism PurC-like" evidence="1">
    <location>
        <begin position="7"/>
        <end position="129"/>
    </location>
</feature>
<evidence type="ECO:0000313" key="3">
    <source>
        <dbReference type="EMBL" id="MCG4746088.1"/>
    </source>
</evidence>
<keyword evidence="5" id="KW-1185">Reference proteome</keyword>
<dbReference type="InterPro" id="IPR012914">
    <property type="entry name" value="PucR_dom"/>
</dbReference>
<dbReference type="EMBL" id="JAAITT010000005">
    <property type="protein sequence ID" value="NSJ48107.1"/>
    <property type="molecule type" value="Genomic_DNA"/>
</dbReference>
<reference evidence="4" key="2">
    <citation type="submission" date="2020-02" db="EMBL/GenBank/DDBJ databases">
        <authorList>
            <person name="Littmann E."/>
            <person name="Sorbara M."/>
        </authorList>
    </citation>
    <scope>NUCLEOTIDE SEQUENCE</scope>
    <source>
        <strain evidence="4">MSK.1.17</strain>
    </source>
</reference>
<feature type="domain" description="PucR C-terminal helix-turn-helix" evidence="2">
    <location>
        <begin position="337"/>
        <end position="393"/>
    </location>
</feature>
<dbReference type="RefSeq" id="WP_165641366.1">
    <property type="nucleotide sequence ID" value="NZ_JAAITT010000005.1"/>
</dbReference>
<dbReference type="Proteomes" id="UP000669239">
    <property type="component" value="Unassembled WGS sequence"/>
</dbReference>
<dbReference type="AlphaFoldDB" id="A0AAW5BS09"/>
<name>A0AAW5BS09_9FIRM</name>
<proteinExistence type="predicted"/>
<evidence type="ECO:0000313" key="6">
    <source>
        <dbReference type="Proteomes" id="UP001299608"/>
    </source>
</evidence>
<evidence type="ECO:0000313" key="4">
    <source>
        <dbReference type="EMBL" id="NSJ48107.1"/>
    </source>
</evidence>
<evidence type="ECO:0000259" key="2">
    <source>
        <dbReference type="Pfam" id="PF13556"/>
    </source>
</evidence>
<dbReference type="InterPro" id="IPR042070">
    <property type="entry name" value="PucR_C-HTH_sf"/>
</dbReference>
<organism evidence="3 6">
    <name type="scientific">Enterocloster aldenensis</name>
    <dbReference type="NCBI Taxonomy" id="358742"/>
    <lineage>
        <taxon>Bacteria</taxon>
        <taxon>Bacillati</taxon>
        <taxon>Bacillota</taxon>
        <taxon>Clostridia</taxon>
        <taxon>Lachnospirales</taxon>
        <taxon>Lachnospiraceae</taxon>
        <taxon>Enterocloster</taxon>
    </lineage>
</organism>
<dbReference type="PANTHER" id="PTHR33744:SF1">
    <property type="entry name" value="DNA-BINDING TRANSCRIPTIONAL ACTIVATOR ADER"/>
    <property type="match status" value="1"/>
</dbReference>
<dbReference type="Pfam" id="PF07905">
    <property type="entry name" value="PucR"/>
    <property type="match status" value="1"/>
</dbReference>
<evidence type="ECO:0000259" key="1">
    <source>
        <dbReference type="Pfam" id="PF07905"/>
    </source>
</evidence>
<comment type="caution">
    <text evidence="3">The sequence shown here is derived from an EMBL/GenBank/DDBJ whole genome shotgun (WGS) entry which is preliminary data.</text>
</comment>
<dbReference type="Proteomes" id="UP001299608">
    <property type="component" value="Unassembled WGS sequence"/>
</dbReference>
<dbReference type="InterPro" id="IPR051448">
    <property type="entry name" value="CdaR-like_regulators"/>
</dbReference>
<sequence>MSITCEDLMGLKHFQSIKLLAGHSGIHRTVTWPYVVITPSVEEWLNSGEILFIINSNEHNMSNWEFLKRIIIDCSSKRISGIVLVGSVSDLDSIPQNVLKLSDDYATPLYAMPWDLKLINVTKEIIDLIVSDKNIQKKREIFIERLLFSEGDTADSLQDYAILHSIPVKSLHFIFSLTVTQTILSEGNAAVSETMSILKSIGELNGNRFPIIMIPSGDTIIGFCSVDSDIQVTHAVDYITAIYKLLITKYTPRHYALAFGSPYLSLADMSLSYKESKQALYFIKKTNPENHIARFDTLTLYRLFFDINDFIPKSASLFVDKNLKTLMDYDEKNGSELITTLKFFLQHNCNLIKTADALYIHRNTLIYRLNIIKRTLNDNLDSALTRMSLFLSILYHEFTQSSN</sequence>